<reference evidence="2" key="2">
    <citation type="submission" date="2010-04" db="EMBL/GenBank/DDBJ databases">
        <authorList>
            <person name="Buell R."/>
            <person name="Hamilton J."/>
            <person name="Hostetler J."/>
        </authorList>
    </citation>
    <scope>NUCLEOTIDE SEQUENCE [LARGE SCALE GENOMIC DNA]</scope>
    <source>
        <strain evidence="2">DAOM:BR144</strain>
    </source>
</reference>
<dbReference type="VEuPathDB" id="FungiDB:PYU1_G008541"/>
<dbReference type="Proteomes" id="UP000019132">
    <property type="component" value="Unassembled WGS sequence"/>
</dbReference>
<evidence type="ECO:0008006" key="3">
    <source>
        <dbReference type="Google" id="ProtNLM"/>
    </source>
</evidence>
<accession>K3WUB0</accession>
<sequence>MVEMRGGSCFSGVIEFFVPPYPPAYTPMAVPMPQAASVKQIGVTLVKKDASHPSSNASRLSSLSIRRHSRETAYVFKLQQEDAFCKYVSLTHSEFNQMMIELKATFPTQLESHYVVDVKKIWFIRFRRVFTQTEQDLLHTLRQLVMIPEVLESVFFHRSLSLSLSESMELTTLAERIRSARKQAQDIDAFMDEETKRITKQRNQSDFDYAEMVFSRVFIASRYLCTETIRQPLLIYDHEMLLKITSSAFPHRVHVVTGPGDHTYFHFKRRHKMWCLADTFNNELAQLTEEADLEEPEMTPEMNESHSGGRSSLVVGKARYQRYTVRRAFPACRLHQQHQNFQLIPCISAIGDRKTRVIEIQAVPSCGAFASLGTIVAEPRYLHSAPDIQQQQHQGALVSYKITARHESGFTFFLGNYERKTRQRVHLQVHPGQDLLAMLMIGQLIDQFVLS</sequence>
<dbReference type="AlphaFoldDB" id="K3WUB0"/>
<dbReference type="eggNOG" id="ENOG502RWAX">
    <property type="taxonomic scope" value="Eukaryota"/>
</dbReference>
<dbReference type="OMA" id="LWRTRAN"/>
<reference evidence="1" key="3">
    <citation type="submission" date="2015-02" db="UniProtKB">
        <authorList>
            <consortium name="EnsemblProtists"/>
        </authorList>
    </citation>
    <scope>IDENTIFICATION</scope>
    <source>
        <strain evidence="1">DAOM BR144</strain>
    </source>
</reference>
<organism evidence="1 2">
    <name type="scientific">Globisporangium ultimum (strain ATCC 200006 / CBS 805.95 / DAOM BR144)</name>
    <name type="common">Pythium ultimum</name>
    <dbReference type="NCBI Taxonomy" id="431595"/>
    <lineage>
        <taxon>Eukaryota</taxon>
        <taxon>Sar</taxon>
        <taxon>Stramenopiles</taxon>
        <taxon>Oomycota</taxon>
        <taxon>Peronosporomycetes</taxon>
        <taxon>Pythiales</taxon>
        <taxon>Pythiaceae</taxon>
        <taxon>Globisporangium</taxon>
    </lineage>
</organism>
<evidence type="ECO:0000313" key="1">
    <source>
        <dbReference type="EnsemblProtists" id="PYU1_T008557"/>
    </source>
</evidence>
<name>K3WUB0_GLOUD</name>
<dbReference type="HOGENOM" id="CLU_607637_0_0_1"/>
<proteinExistence type="predicted"/>
<protein>
    <recommendedName>
        <fullName evidence="3">PX domain-containing protein</fullName>
    </recommendedName>
</protein>
<evidence type="ECO:0000313" key="2">
    <source>
        <dbReference type="Proteomes" id="UP000019132"/>
    </source>
</evidence>
<dbReference type="EMBL" id="GL376613">
    <property type="status" value="NOT_ANNOTATED_CDS"/>
    <property type="molecule type" value="Genomic_DNA"/>
</dbReference>
<reference evidence="2" key="1">
    <citation type="journal article" date="2010" name="Genome Biol.">
        <title>Genome sequence of the necrotrophic plant pathogen Pythium ultimum reveals original pathogenicity mechanisms and effector repertoire.</title>
        <authorList>
            <person name="Levesque C.A."/>
            <person name="Brouwer H."/>
            <person name="Cano L."/>
            <person name="Hamilton J.P."/>
            <person name="Holt C."/>
            <person name="Huitema E."/>
            <person name="Raffaele S."/>
            <person name="Robideau G.P."/>
            <person name="Thines M."/>
            <person name="Win J."/>
            <person name="Zerillo M.M."/>
            <person name="Beakes G.W."/>
            <person name="Boore J.L."/>
            <person name="Busam D."/>
            <person name="Dumas B."/>
            <person name="Ferriera S."/>
            <person name="Fuerstenberg S.I."/>
            <person name="Gachon C.M."/>
            <person name="Gaulin E."/>
            <person name="Govers F."/>
            <person name="Grenville-Briggs L."/>
            <person name="Horner N."/>
            <person name="Hostetler J."/>
            <person name="Jiang R.H."/>
            <person name="Johnson J."/>
            <person name="Krajaejun T."/>
            <person name="Lin H."/>
            <person name="Meijer H.J."/>
            <person name="Moore B."/>
            <person name="Morris P."/>
            <person name="Phuntmart V."/>
            <person name="Puiu D."/>
            <person name="Shetty J."/>
            <person name="Stajich J.E."/>
            <person name="Tripathy S."/>
            <person name="Wawra S."/>
            <person name="van West P."/>
            <person name="Whitty B.R."/>
            <person name="Coutinho P.M."/>
            <person name="Henrissat B."/>
            <person name="Martin F."/>
            <person name="Thomas P.D."/>
            <person name="Tyler B.M."/>
            <person name="De Vries R.P."/>
            <person name="Kamoun S."/>
            <person name="Yandell M."/>
            <person name="Tisserat N."/>
            <person name="Buell C.R."/>
        </authorList>
    </citation>
    <scope>NUCLEOTIDE SEQUENCE</scope>
    <source>
        <strain evidence="2">DAOM:BR144</strain>
    </source>
</reference>
<dbReference type="InParanoid" id="K3WUB0"/>
<keyword evidence="2" id="KW-1185">Reference proteome</keyword>
<dbReference type="EnsemblProtists" id="PYU1_T008557">
    <property type="protein sequence ID" value="PYU1_T008557"/>
    <property type="gene ID" value="PYU1_G008541"/>
</dbReference>